<dbReference type="PANTHER" id="PTHR24567:SF74">
    <property type="entry name" value="HTH-TYPE TRANSCRIPTIONAL REGULATOR ARCR"/>
    <property type="match status" value="1"/>
</dbReference>
<dbReference type="SUPFAM" id="SSF51206">
    <property type="entry name" value="cAMP-binding domain-like"/>
    <property type="match status" value="1"/>
</dbReference>
<dbReference type="PROSITE" id="PS00889">
    <property type="entry name" value="CNMP_BINDING_2"/>
    <property type="match status" value="1"/>
</dbReference>
<dbReference type="SMART" id="SM00240">
    <property type="entry name" value="FHA"/>
    <property type="match status" value="1"/>
</dbReference>
<evidence type="ECO:0000313" key="3">
    <source>
        <dbReference type="EMBL" id="MBB5034356.1"/>
    </source>
</evidence>
<dbReference type="CDD" id="cd00038">
    <property type="entry name" value="CAP_ED"/>
    <property type="match status" value="1"/>
</dbReference>
<protein>
    <recommendedName>
        <fullName evidence="5">FHA domain-containing protein</fullName>
    </recommendedName>
</protein>
<evidence type="ECO:0000313" key="4">
    <source>
        <dbReference type="Proteomes" id="UP000590740"/>
    </source>
</evidence>
<dbReference type="InterPro" id="IPR008984">
    <property type="entry name" value="SMAD_FHA_dom_sf"/>
</dbReference>
<dbReference type="EMBL" id="JACHIG010000009">
    <property type="protein sequence ID" value="MBB5034356.1"/>
    <property type="molecule type" value="Genomic_DNA"/>
</dbReference>
<dbReference type="Proteomes" id="UP000590740">
    <property type="component" value="Unassembled WGS sequence"/>
</dbReference>
<dbReference type="InterPro" id="IPR014710">
    <property type="entry name" value="RmlC-like_jellyroll"/>
</dbReference>
<dbReference type="Pfam" id="PF00027">
    <property type="entry name" value="cNMP_binding"/>
    <property type="match status" value="1"/>
</dbReference>
<dbReference type="InterPro" id="IPR018488">
    <property type="entry name" value="cNMP-bd_CS"/>
</dbReference>
<dbReference type="Pfam" id="PF00498">
    <property type="entry name" value="FHA"/>
    <property type="match status" value="1"/>
</dbReference>
<dbReference type="RefSeq" id="WP_184342089.1">
    <property type="nucleotide sequence ID" value="NZ_JACHIG010000009.1"/>
</dbReference>
<comment type="caution">
    <text evidence="3">The sequence shown here is derived from an EMBL/GenBank/DDBJ whole genome shotgun (WGS) entry which is preliminary data.</text>
</comment>
<dbReference type="PANTHER" id="PTHR24567">
    <property type="entry name" value="CRP FAMILY TRANSCRIPTIONAL REGULATORY PROTEIN"/>
    <property type="match status" value="1"/>
</dbReference>
<dbReference type="Gene3D" id="2.60.200.20">
    <property type="match status" value="1"/>
</dbReference>
<evidence type="ECO:0008006" key="5">
    <source>
        <dbReference type="Google" id="ProtNLM"/>
    </source>
</evidence>
<dbReference type="InterPro" id="IPR050397">
    <property type="entry name" value="Env_Response_Regulators"/>
</dbReference>
<dbReference type="InterPro" id="IPR000253">
    <property type="entry name" value="FHA_dom"/>
</dbReference>
<dbReference type="InterPro" id="IPR000595">
    <property type="entry name" value="cNMP-bd_dom"/>
</dbReference>
<organism evidence="3 4">
    <name type="scientific">Prosthecobacter vanneervenii</name>
    <dbReference type="NCBI Taxonomy" id="48466"/>
    <lineage>
        <taxon>Bacteria</taxon>
        <taxon>Pseudomonadati</taxon>
        <taxon>Verrucomicrobiota</taxon>
        <taxon>Verrucomicrobiia</taxon>
        <taxon>Verrucomicrobiales</taxon>
        <taxon>Verrucomicrobiaceae</taxon>
        <taxon>Prosthecobacter</taxon>
    </lineage>
</organism>
<dbReference type="Gene3D" id="2.60.120.10">
    <property type="entry name" value="Jelly Rolls"/>
    <property type="match status" value="1"/>
</dbReference>
<dbReference type="SMART" id="SM00100">
    <property type="entry name" value="cNMP"/>
    <property type="match status" value="1"/>
</dbReference>
<dbReference type="GO" id="GO:0005829">
    <property type="term" value="C:cytosol"/>
    <property type="evidence" value="ECO:0007669"/>
    <property type="project" value="TreeGrafter"/>
</dbReference>
<dbReference type="InterPro" id="IPR018490">
    <property type="entry name" value="cNMP-bd_dom_sf"/>
</dbReference>
<dbReference type="AlphaFoldDB" id="A0A7W8DLZ1"/>
<proteinExistence type="predicted"/>
<name>A0A7W8DLZ1_9BACT</name>
<feature type="domain" description="Cyclic nucleotide-binding" evidence="2">
    <location>
        <begin position="1"/>
        <end position="104"/>
    </location>
</feature>
<reference evidence="3 4" key="1">
    <citation type="submission" date="2020-08" db="EMBL/GenBank/DDBJ databases">
        <title>Genomic Encyclopedia of Type Strains, Phase IV (KMG-IV): sequencing the most valuable type-strain genomes for metagenomic binning, comparative biology and taxonomic classification.</title>
        <authorList>
            <person name="Goeker M."/>
        </authorList>
    </citation>
    <scope>NUCLEOTIDE SEQUENCE [LARGE SCALE GENOMIC DNA]</scope>
    <source>
        <strain evidence="3 4">DSM 12252</strain>
    </source>
</reference>
<dbReference type="SUPFAM" id="SSF49879">
    <property type="entry name" value="SMAD/FHA domain"/>
    <property type="match status" value="1"/>
</dbReference>
<keyword evidence="4" id="KW-1185">Reference proteome</keyword>
<dbReference type="GO" id="GO:0003700">
    <property type="term" value="F:DNA-binding transcription factor activity"/>
    <property type="evidence" value="ECO:0007669"/>
    <property type="project" value="TreeGrafter"/>
</dbReference>
<feature type="domain" description="FHA" evidence="1">
    <location>
        <begin position="161"/>
        <end position="222"/>
    </location>
</feature>
<sequence>MATEHIQRGQVIFREGDKSQEAYFIISGLVEITINTSHGVQSLAKMGPGEIFGEMGMIMDRPRSATATALENTTLETIAEEDFEQQIIQRSDRLHVYLATLFERIRRTDLLLSTTTNATVPLVSKPKPPKEPVFRVKIHSHYGETGFNHPPVEKTITKLPFRIGRSYFDTAVSSLARNDLSLEDVHPHQLSRNHCEIDFENDHFVLRDRGSKLGSWVNGEHVSVDSGCISASLKTGENKIIFGNADSPHRYSITIEELQ</sequence>
<dbReference type="PROSITE" id="PS50042">
    <property type="entry name" value="CNMP_BINDING_3"/>
    <property type="match status" value="1"/>
</dbReference>
<dbReference type="CDD" id="cd00060">
    <property type="entry name" value="FHA"/>
    <property type="match status" value="1"/>
</dbReference>
<evidence type="ECO:0000259" key="2">
    <source>
        <dbReference type="PROSITE" id="PS50042"/>
    </source>
</evidence>
<evidence type="ECO:0000259" key="1">
    <source>
        <dbReference type="PROSITE" id="PS50006"/>
    </source>
</evidence>
<dbReference type="PROSITE" id="PS50006">
    <property type="entry name" value="FHA_DOMAIN"/>
    <property type="match status" value="1"/>
</dbReference>
<gene>
    <name evidence="3" type="ORF">HNQ65_003950</name>
</gene>
<accession>A0A7W8DLZ1</accession>